<evidence type="ECO:0000313" key="1">
    <source>
        <dbReference type="EMBL" id="KAJ7524659.1"/>
    </source>
</evidence>
<protein>
    <submittedName>
        <fullName evidence="1">Uncharacterized protein</fullName>
    </submittedName>
</protein>
<proteinExistence type="predicted"/>
<dbReference type="Proteomes" id="UP001162992">
    <property type="component" value="Chromosome 17"/>
</dbReference>
<gene>
    <name evidence="1" type="ORF">O6H91_17G015100</name>
</gene>
<accession>A0ACC2B4E4</accession>
<comment type="caution">
    <text evidence="1">The sequence shown here is derived from an EMBL/GenBank/DDBJ whole genome shotgun (WGS) entry which is preliminary data.</text>
</comment>
<evidence type="ECO:0000313" key="2">
    <source>
        <dbReference type="Proteomes" id="UP001162992"/>
    </source>
</evidence>
<dbReference type="EMBL" id="CM055108">
    <property type="protein sequence ID" value="KAJ7524659.1"/>
    <property type="molecule type" value="Genomic_DNA"/>
</dbReference>
<organism evidence="1 2">
    <name type="scientific">Diphasiastrum complanatum</name>
    <name type="common">Issler's clubmoss</name>
    <name type="synonym">Lycopodium complanatum</name>
    <dbReference type="NCBI Taxonomy" id="34168"/>
    <lineage>
        <taxon>Eukaryota</taxon>
        <taxon>Viridiplantae</taxon>
        <taxon>Streptophyta</taxon>
        <taxon>Embryophyta</taxon>
        <taxon>Tracheophyta</taxon>
        <taxon>Lycopodiopsida</taxon>
        <taxon>Lycopodiales</taxon>
        <taxon>Lycopodiaceae</taxon>
        <taxon>Lycopodioideae</taxon>
        <taxon>Diphasiastrum</taxon>
    </lineage>
</organism>
<name>A0ACC2B4E4_DIPCM</name>
<sequence>MSSKLFNNFREDPRLDKQIGCMRGFFRIFDRKPTLRTRNPSPQKHPNSRGRRIAVTNSSKWDTSMLASDCLDSEPHRSSFDSFLEAKASVQSKGLRVSQSVSSKEPPRASFDSKEAAQLFSYYRDRSRGSVVPEGNAKCFLEAVEAKKSKIIEKDHFMTLFEDIEAPRSSLDFEVHVESNSIKEVAKLPHCKKEEQEPTYPLDSNKKLGNTLKPMEPHNTSADSREASKASSEHNDSFLQNLKSSASAEDIQPPRTSADMKECLRVLAKLRDAGWNDFVQEPPRPSIDLKEAQLLSKEPPRHSCNGWQAMKPLADLEERIPKRIMEPPRHSVDGSFPLHDCRNSWLVNLSQNRTQDDQPRRSFDTKVSSKSSLGQNVSAAGLGCTESNQKPQSETKRRTSNVIARLMGLEEMPVDSTHQPKLLLKKPSTEAKLLQALLLYQAPQNPNQTKMLDQTARKAYKKPLPQAGKNKMSTVVQSESSRIQLQAGNKIETDKWQDELHGTEHQMLHARNHSREVNLLSSKKQETVPKSQTLSSSVQKTTSLLQDTADIRDQLSLNFPNKTKSASRASTTFHESLETYSKKDCIRRWSETKRLLKLLDAERSQRQNSEHFGQKEHLFCNERKTCQYKISDKYMRLADSEHTKKDNHVCGGSIDSIKFAPDHLKCTIPGYQTTKQEPLVSPKKPLKAQELAHGQPNQLIEEAFTFRKRQGTAAANFLIRPQPADLVEMEFEMKPVKVSSSTEFVAQSHPSVIKDLGSTGSCSKNESKPFQKMKKVNSTGNLRKDKGESRATLAMQSHISRANQRPLEAGRKPNVENKGSCSLNATTPIRDPEPSVKSRTSQVLPVKLTILQPLHSIDNHLDSRMPTECAESEMAMSTGSNCLKPKVADTINVRDRSKSDNVLHRLIRNSSNMEKGREVIHPGFETFALYASENHQVQETGREDTQSTGSSLRHEIDPIHERPLGKIVRVCDDGAKDHCLENHDLPARFSVGPKPIEVMVSSELQTMSKYDRESSFHEPVSPNSENEERLNLPVAKNLEGNEQPSPVSVLDSLFHDENSPRSIYNRTVVDLPDGISNKSLETSYGSQTEKAPGFKTKFNTSKLSTSATYDTFEADFSIISTHQIERSSLTCKDNWKSIDCRDESMESLRVMLLASGFVEVDAILLWWQYLDFPSMADISDSLKKGGKSSSAGSRKKSDLYTQNLSKGSSPMSKKFTEVNEHLHLACLSELLAKKLLPCIDTYSHLLKRSIGRQLLEQAWAELHNTSCLQEQDDNEMIFRSIERDLTVESSLWHHCNIEIAEMSSKLERMILEDILHEVILDRPITAANVNTARTQRMEFCLQGTPLNTRQEYHPPISEPLRSTKLPSLDFLKAEILHPTNLECMKADSSQMSRLEFLRPYR</sequence>
<reference evidence="2" key="1">
    <citation type="journal article" date="2024" name="Proc. Natl. Acad. Sci. U.S.A.">
        <title>Extraordinary preservation of gene collinearity over three hundred million years revealed in homosporous lycophytes.</title>
        <authorList>
            <person name="Li C."/>
            <person name="Wickell D."/>
            <person name="Kuo L.Y."/>
            <person name="Chen X."/>
            <person name="Nie B."/>
            <person name="Liao X."/>
            <person name="Peng D."/>
            <person name="Ji J."/>
            <person name="Jenkins J."/>
            <person name="Williams M."/>
            <person name="Shu S."/>
            <person name="Plott C."/>
            <person name="Barry K."/>
            <person name="Rajasekar S."/>
            <person name="Grimwood J."/>
            <person name="Han X."/>
            <person name="Sun S."/>
            <person name="Hou Z."/>
            <person name="He W."/>
            <person name="Dai G."/>
            <person name="Sun C."/>
            <person name="Schmutz J."/>
            <person name="Leebens-Mack J.H."/>
            <person name="Li F.W."/>
            <person name="Wang L."/>
        </authorList>
    </citation>
    <scope>NUCLEOTIDE SEQUENCE [LARGE SCALE GENOMIC DNA]</scope>
    <source>
        <strain evidence="2">cv. PW_Plant_1</strain>
    </source>
</reference>
<keyword evidence="2" id="KW-1185">Reference proteome</keyword>